<name>A0A942TGD7_9BACI</name>
<feature type="domain" description="Histidine kinase" evidence="15">
    <location>
        <begin position="124"/>
        <end position="325"/>
    </location>
</feature>
<dbReference type="Proteomes" id="UP000681414">
    <property type="component" value="Unassembled WGS sequence"/>
</dbReference>
<keyword evidence="17" id="KW-1185">Reference proteome</keyword>
<dbReference type="CDD" id="cd00082">
    <property type="entry name" value="HisKA"/>
    <property type="match status" value="1"/>
</dbReference>
<dbReference type="PANTHER" id="PTHR45453">
    <property type="entry name" value="PHOSPHATE REGULON SENSOR PROTEIN PHOR"/>
    <property type="match status" value="1"/>
</dbReference>
<keyword evidence="10 14" id="KW-1133">Transmembrane helix</keyword>
<evidence type="ECO:0000256" key="8">
    <source>
        <dbReference type="ARBA" id="ARBA00022777"/>
    </source>
</evidence>
<evidence type="ECO:0000256" key="5">
    <source>
        <dbReference type="ARBA" id="ARBA00022679"/>
    </source>
</evidence>
<evidence type="ECO:0000256" key="6">
    <source>
        <dbReference type="ARBA" id="ARBA00022692"/>
    </source>
</evidence>
<evidence type="ECO:0000256" key="9">
    <source>
        <dbReference type="ARBA" id="ARBA00022840"/>
    </source>
</evidence>
<dbReference type="InterPro" id="IPR003594">
    <property type="entry name" value="HATPase_dom"/>
</dbReference>
<keyword evidence="9" id="KW-0067">ATP-binding</keyword>
<evidence type="ECO:0000313" key="17">
    <source>
        <dbReference type="Proteomes" id="UP000681414"/>
    </source>
</evidence>
<dbReference type="GO" id="GO:0000155">
    <property type="term" value="F:phosphorelay sensor kinase activity"/>
    <property type="evidence" value="ECO:0007669"/>
    <property type="project" value="InterPro"/>
</dbReference>
<dbReference type="RefSeq" id="WP_213125430.1">
    <property type="nucleotide sequence ID" value="NZ_JAGYPG010000002.1"/>
</dbReference>
<sequence length="335" mass="39307">MTWKNYLRDNLSLLLIFFFVLAITSIIIWLDPNVHIHLSNLLYLLFILTLLFSFYLLFDYRKKKGFYRELKDHINSRYILKPSQINKSEEKFIVQLLNIQKEQFERKIEQIQNEQKEWHEYMTSWVHEIKTPISVTKMMIETNQIPNSLEEEVEKIEHLVEQALYYNRTSDFSKDYFIQEIDVEQMMKEAIKGNRKLFLSKKIRLQLNLSPLEVLTDKKGLLFIINQVLSNSLKYTPVGGEISIQIDQNKGRILIRDNGIGIPSEDLPRVFQKGFTGKNGRQVAASTGMGLYLANKIAGKLGHQLSLQSKEGRYTEASIHFSKTVDLLRQEFTHK</sequence>
<dbReference type="Gene3D" id="3.30.565.10">
    <property type="entry name" value="Histidine kinase-like ATPase, C-terminal domain"/>
    <property type="match status" value="1"/>
</dbReference>
<dbReference type="SUPFAM" id="SSF47384">
    <property type="entry name" value="Homodimeric domain of signal transducing histidine kinase"/>
    <property type="match status" value="1"/>
</dbReference>
<comment type="caution">
    <text evidence="16">The sequence shown here is derived from an EMBL/GenBank/DDBJ whole genome shotgun (WGS) entry which is preliminary data.</text>
</comment>
<keyword evidence="13" id="KW-0175">Coiled coil</keyword>
<keyword evidence="8 16" id="KW-0418">Kinase</keyword>
<dbReference type="EMBL" id="JAGYPG010000002">
    <property type="protein sequence ID" value="MBS4196291.1"/>
    <property type="molecule type" value="Genomic_DNA"/>
</dbReference>
<dbReference type="InterPro" id="IPR036890">
    <property type="entry name" value="HATPase_C_sf"/>
</dbReference>
<comment type="subcellular location">
    <subcellularLocation>
        <location evidence="2">Cell membrane</location>
        <topology evidence="2">Multi-pass membrane protein</topology>
    </subcellularLocation>
</comment>
<dbReference type="PANTHER" id="PTHR45453:SF2">
    <property type="entry name" value="HISTIDINE KINASE"/>
    <property type="match status" value="1"/>
</dbReference>
<dbReference type="SUPFAM" id="SSF55874">
    <property type="entry name" value="ATPase domain of HSP90 chaperone/DNA topoisomerase II/histidine kinase"/>
    <property type="match status" value="1"/>
</dbReference>
<keyword evidence="4" id="KW-1003">Cell membrane</keyword>
<evidence type="ECO:0000256" key="10">
    <source>
        <dbReference type="ARBA" id="ARBA00022989"/>
    </source>
</evidence>
<evidence type="ECO:0000256" key="7">
    <source>
        <dbReference type="ARBA" id="ARBA00022741"/>
    </source>
</evidence>
<accession>A0A942TGD7</accession>
<feature type="transmembrane region" description="Helical" evidence="14">
    <location>
        <begin position="12"/>
        <end position="30"/>
    </location>
</feature>
<organism evidence="16 17">
    <name type="scientific">Lederbergia citri</name>
    <dbReference type="NCBI Taxonomy" id="2833580"/>
    <lineage>
        <taxon>Bacteria</taxon>
        <taxon>Bacillati</taxon>
        <taxon>Bacillota</taxon>
        <taxon>Bacilli</taxon>
        <taxon>Bacillales</taxon>
        <taxon>Bacillaceae</taxon>
        <taxon>Lederbergia</taxon>
    </lineage>
</organism>
<evidence type="ECO:0000256" key="11">
    <source>
        <dbReference type="ARBA" id="ARBA00023012"/>
    </source>
</evidence>
<keyword evidence="11" id="KW-0902">Two-component regulatory system</keyword>
<dbReference type="GO" id="GO:0005524">
    <property type="term" value="F:ATP binding"/>
    <property type="evidence" value="ECO:0007669"/>
    <property type="project" value="UniProtKB-KW"/>
</dbReference>
<dbReference type="GO" id="GO:0004721">
    <property type="term" value="F:phosphoprotein phosphatase activity"/>
    <property type="evidence" value="ECO:0007669"/>
    <property type="project" value="TreeGrafter"/>
</dbReference>
<dbReference type="InterPro" id="IPR036097">
    <property type="entry name" value="HisK_dim/P_sf"/>
</dbReference>
<proteinExistence type="predicted"/>
<dbReference type="AlphaFoldDB" id="A0A942TGD7"/>
<evidence type="ECO:0000256" key="13">
    <source>
        <dbReference type="SAM" id="Coils"/>
    </source>
</evidence>
<dbReference type="SMART" id="SM00387">
    <property type="entry name" value="HATPase_c"/>
    <property type="match status" value="1"/>
</dbReference>
<keyword evidence="5" id="KW-0808">Transferase</keyword>
<reference evidence="16 17" key="1">
    <citation type="submission" date="2021-05" db="EMBL/GenBank/DDBJ databases">
        <title>Novel Bacillus species.</title>
        <authorList>
            <person name="Liu G."/>
        </authorList>
    </citation>
    <scope>NUCLEOTIDE SEQUENCE [LARGE SCALE GENOMIC DNA]</scope>
    <source>
        <strain evidence="17">FJAT-49780</strain>
    </source>
</reference>
<comment type="catalytic activity">
    <reaction evidence="1">
        <text>ATP + protein L-histidine = ADP + protein N-phospho-L-histidine.</text>
        <dbReference type="EC" id="2.7.13.3"/>
    </reaction>
</comment>
<evidence type="ECO:0000313" key="16">
    <source>
        <dbReference type="EMBL" id="MBS4196291.1"/>
    </source>
</evidence>
<feature type="transmembrane region" description="Helical" evidence="14">
    <location>
        <begin position="36"/>
        <end position="58"/>
    </location>
</feature>
<evidence type="ECO:0000256" key="2">
    <source>
        <dbReference type="ARBA" id="ARBA00004651"/>
    </source>
</evidence>
<dbReference type="InterPro" id="IPR003661">
    <property type="entry name" value="HisK_dim/P_dom"/>
</dbReference>
<evidence type="ECO:0000256" key="4">
    <source>
        <dbReference type="ARBA" id="ARBA00022475"/>
    </source>
</evidence>
<dbReference type="Pfam" id="PF02518">
    <property type="entry name" value="HATPase_c"/>
    <property type="match status" value="1"/>
</dbReference>
<keyword evidence="12 14" id="KW-0472">Membrane</keyword>
<gene>
    <name evidence="16" type="ORF">KHA97_14580</name>
</gene>
<evidence type="ECO:0000256" key="1">
    <source>
        <dbReference type="ARBA" id="ARBA00000085"/>
    </source>
</evidence>
<evidence type="ECO:0000259" key="15">
    <source>
        <dbReference type="PROSITE" id="PS50109"/>
    </source>
</evidence>
<protein>
    <recommendedName>
        <fullName evidence="3">histidine kinase</fullName>
        <ecNumber evidence="3">2.7.13.3</ecNumber>
    </recommendedName>
</protein>
<dbReference type="GO" id="GO:0016036">
    <property type="term" value="P:cellular response to phosphate starvation"/>
    <property type="evidence" value="ECO:0007669"/>
    <property type="project" value="TreeGrafter"/>
</dbReference>
<dbReference type="EC" id="2.7.13.3" evidence="3"/>
<evidence type="ECO:0000256" key="3">
    <source>
        <dbReference type="ARBA" id="ARBA00012438"/>
    </source>
</evidence>
<evidence type="ECO:0000256" key="14">
    <source>
        <dbReference type="SAM" id="Phobius"/>
    </source>
</evidence>
<dbReference type="InterPro" id="IPR005467">
    <property type="entry name" value="His_kinase_dom"/>
</dbReference>
<evidence type="ECO:0000256" key="12">
    <source>
        <dbReference type="ARBA" id="ARBA00023136"/>
    </source>
</evidence>
<feature type="coiled-coil region" evidence="13">
    <location>
        <begin position="94"/>
        <end position="121"/>
    </location>
</feature>
<dbReference type="GO" id="GO:0005886">
    <property type="term" value="C:plasma membrane"/>
    <property type="evidence" value="ECO:0007669"/>
    <property type="project" value="UniProtKB-SubCell"/>
</dbReference>
<keyword evidence="6 14" id="KW-0812">Transmembrane</keyword>
<keyword evidence="7" id="KW-0547">Nucleotide-binding</keyword>
<dbReference type="PROSITE" id="PS50109">
    <property type="entry name" value="HIS_KIN"/>
    <property type="match status" value="1"/>
</dbReference>
<dbReference type="InterPro" id="IPR050351">
    <property type="entry name" value="BphY/WalK/GraS-like"/>
</dbReference>